<evidence type="ECO:0000259" key="2">
    <source>
        <dbReference type="Pfam" id="PF00472"/>
    </source>
</evidence>
<dbReference type="InterPro" id="IPR000352">
    <property type="entry name" value="Pep_chain_release_fac_I"/>
</dbReference>
<dbReference type="RefSeq" id="WP_155174178.1">
    <property type="nucleotide sequence ID" value="NZ_BAAAFL010000008.1"/>
</dbReference>
<dbReference type="Pfam" id="PF00472">
    <property type="entry name" value="RF-1"/>
    <property type="match status" value="1"/>
</dbReference>
<feature type="domain" description="Prokaryotic-type class I peptide chain release factors" evidence="2">
    <location>
        <begin position="112"/>
        <end position="189"/>
    </location>
</feature>
<dbReference type="SUPFAM" id="SSF75620">
    <property type="entry name" value="Release factor"/>
    <property type="match status" value="1"/>
</dbReference>
<evidence type="ECO:0000256" key="1">
    <source>
        <dbReference type="ARBA" id="ARBA00010835"/>
    </source>
</evidence>
<keyword evidence="4" id="KW-1185">Reference proteome</keyword>
<name>A0ABW9RSM5_9BACT</name>
<dbReference type="EMBL" id="SMLW01000616">
    <property type="protein sequence ID" value="MTI27174.1"/>
    <property type="molecule type" value="Genomic_DNA"/>
</dbReference>
<dbReference type="PANTHER" id="PTHR43804:SF9">
    <property type="entry name" value="PEPTIDE CHAIN RELEASE FACTOR HOMOLOG-RELATED"/>
    <property type="match status" value="1"/>
</dbReference>
<dbReference type="InterPro" id="IPR050057">
    <property type="entry name" value="Prokaryotic/Mito_RF"/>
</dbReference>
<proteinExistence type="inferred from homology"/>
<reference evidence="3 4" key="1">
    <citation type="submission" date="2019-02" db="EMBL/GenBank/DDBJ databases">
        <authorList>
            <person name="Goldberg S.R."/>
            <person name="Haltli B.A."/>
            <person name="Correa H."/>
            <person name="Russell K.G."/>
        </authorList>
    </citation>
    <scope>NUCLEOTIDE SEQUENCE [LARGE SCALE GENOMIC DNA]</scope>
    <source>
        <strain evidence="3 4">JCM 16186</strain>
    </source>
</reference>
<dbReference type="InterPro" id="IPR017509">
    <property type="entry name" value="PrfH"/>
</dbReference>
<protein>
    <submittedName>
        <fullName evidence="3">Peptide chain release factor H</fullName>
    </submittedName>
</protein>
<comment type="similarity">
    <text evidence="1">Belongs to the prokaryotic/mitochondrial release factor family.</text>
</comment>
<evidence type="ECO:0000313" key="3">
    <source>
        <dbReference type="EMBL" id="MTI27174.1"/>
    </source>
</evidence>
<gene>
    <name evidence="3" type="ORF">E1163_19625</name>
</gene>
<dbReference type="Gene3D" id="3.30.70.1660">
    <property type="match status" value="1"/>
</dbReference>
<accession>A0ABW9RSM5</accession>
<dbReference type="Proteomes" id="UP000798808">
    <property type="component" value="Unassembled WGS sequence"/>
</dbReference>
<comment type="caution">
    <text evidence="3">The sequence shown here is derived from an EMBL/GenBank/DDBJ whole genome shotgun (WGS) entry which is preliminary data.</text>
</comment>
<evidence type="ECO:0000313" key="4">
    <source>
        <dbReference type="Proteomes" id="UP000798808"/>
    </source>
</evidence>
<dbReference type="Gene3D" id="3.30.160.20">
    <property type="match status" value="1"/>
</dbReference>
<dbReference type="NCBIfam" id="TIGR03072">
    <property type="entry name" value="release_prfH"/>
    <property type="match status" value="1"/>
</dbReference>
<organism evidence="3 4">
    <name type="scientific">Fulvivirga kasyanovii</name>
    <dbReference type="NCBI Taxonomy" id="396812"/>
    <lineage>
        <taxon>Bacteria</taxon>
        <taxon>Pseudomonadati</taxon>
        <taxon>Bacteroidota</taxon>
        <taxon>Cytophagia</taxon>
        <taxon>Cytophagales</taxon>
        <taxon>Fulvivirgaceae</taxon>
        <taxon>Fulvivirga</taxon>
    </lineage>
</organism>
<dbReference type="InterPro" id="IPR045853">
    <property type="entry name" value="Pep_chain_release_fac_I_sf"/>
</dbReference>
<dbReference type="PANTHER" id="PTHR43804">
    <property type="entry name" value="LD18447P"/>
    <property type="match status" value="1"/>
</dbReference>
<sequence length="213" mass="24107">MSLKTDNIYMQISAGRGPAECAWVVAQLLKYILSDFKIAGLVCKTLSRSPGSEPGTLNSCLIQISGREARKRAEEWEGTVQWIGKSPYRKFHKRKNWFVGISLFVEAEHQDYKESDLVFNTYRASGPGGQHRNKVETAVRVTHKPSGITTTASDSKSQLQNKKAAIEKIKLALSQLDIDKIQERIDEQWREHLSLQRGNPVKVFEGMKFVERG</sequence>